<dbReference type="EMBL" id="CP060394">
    <property type="protein sequence ID" value="QNI30353.1"/>
    <property type="molecule type" value="Genomic_DNA"/>
</dbReference>
<evidence type="ECO:0000313" key="3">
    <source>
        <dbReference type="Proteomes" id="UP000515312"/>
    </source>
</evidence>
<evidence type="ECO:0000313" key="2">
    <source>
        <dbReference type="EMBL" id="QNI30353.1"/>
    </source>
</evidence>
<feature type="domain" description="PilZ" evidence="1">
    <location>
        <begin position="16"/>
        <end position="92"/>
    </location>
</feature>
<accession>A0A7G8BCT3</accession>
<dbReference type="SUPFAM" id="SSF141371">
    <property type="entry name" value="PilZ domain-like"/>
    <property type="match status" value="1"/>
</dbReference>
<evidence type="ECO:0000259" key="1">
    <source>
        <dbReference type="Pfam" id="PF07238"/>
    </source>
</evidence>
<sequence length="108" mass="12106">MSQYSSHFDIDAEGSRFSVRFPLRLPVVILSENREFTGMTENISANGVLFRLKEPLPVNASVEFLLEIPAGELCGDTAAVHCLGRVVRSYQEHSHCFAAAVIDEYRFQ</sequence>
<protein>
    <submittedName>
        <fullName evidence="2">PilZ domain-containing protein</fullName>
    </submittedName>
</protein>
<keyword evidence="3" id="KW-1185">Reference proteome</keyword>
<dbReference type="Proteomes" id="UP000515312">
    <property type="component" value="Chromosome"/>
</dbReference>
<reference evidence="2 3" key="1">
    <citation type="submission" date="2020-08" db="EMBL/GenBank/DDBJ databases">
        <title>Edaphobacter telluris sp. nov. and Acidobacterium dinghuensis sp. nov., two acidobacteria isolated from forest soil.</title>
        <authorList>
            <person name="Fu J."/>
            <person name="Qiu L."/>
        </authorList>
    </citation>
    <scope>NUCLEOTIDE SEQUENCE [LARGE SCALE GENOMIC DNA]</scope>
    <source>
        <strain evidence="2">4Y35</strain>
    </source>
</reference>
<proteinExistence type="predicted"/>
<dbReference type="RefSeq" id="WP_186740193.1">
    <property type="nucleotide sequence ID" value="NZ_CP060394.1"/>
</dbReference>
<gene>
    <name evidence="2" type="ORF">H7849_14360</name>
</gene>
<dbReference type="InterPro" id="IPR009875">
    <property type="entry name" value="PilZ_domain"/>
</dbReference>
<dbReference type="AlphaFoldDB" id="A0A7G8BCT3"/>
<dbReference type="Pfam" id="PF07238">
    <property type="entry name" value="PilZ"/>
    <property type="match status" value="1"/>
</dbReference>
<dbReference type="KEGG" id="adin:H7849_14360"/>
<name>A0A7G8BCT3_9BACT</name>
<organism evidence="2 3">
    <name type="scientific">Alloacidobacterium dinghuense</name>
    <dbReference type="NCBI Taxonomy" id="2763107"/>
    <lineage>
        <taxon>Bacteria</taxon>
        <taxon>Pseudomonadati</taxon>
        <taxon>Acidobacteriota</taxon>
        <taxon>Terriglobia</taxon>
        <taxon>Terriglobales</taxon>
        <taxon>Acidobacteriaceae</taxon>
        <taxon>Alloacidobacterium</taxon>
    </lineage>
</organism>
<dbReference type="GO" id="GO:0035438">
    <property type="term" value="F:cyclic-di-GMP binding"/>
    <property type="evidence" value="ECO:0007669"/>
    <property type="project" value="InterPro"/>
</dbReference>
<dbReference type="Gene3D" id="2.40.10.220">
    <property type="entry name" value="predicted glycosyltransferase like domains"/>
    <property type="match status" value="1"/>
</dbReference>